<dbReference type="EMBL" id="CP061159">
    <property type="protein sequence ID" value="QNQ76285.1"/>
    <property type="molecule type" value="Genomic_DNA"/>
</dbReference>
<dbReference type="RefSeq" id="WP_187973446.1">
    <property type="nucleotide sequence ID" value="NZ_CP061159.1"/>
</dbReference>
<organism evidence="6">
    <name type="scientific">Salmonella enterica</name>
    <name type="common">Salmonella choleraesuis</name>
    <dbReference type="NCBI Taxonomy" id="28901"/>
    <lineage>
        <taxon>Bacteria</taxon>
        <taxon>Pseudomonadati</taxon>
        <taxon>Pseudomonadota</taxon>
        <taxon>Gammaproteobacteria</taxon>
        <taxon>Enterobacterales</taxon>
        <taxon>Enterobacteriaceae</taxon>
        <taxon>Salmonella</taxon>
    </lineage>
</organism>
<dbReference type="InterPro" id="IPR000847">
    <property type="entry name" value="LysR_HTH_N"/>
</dbReference>
<comment type="similarity">
    <text evidence="1">Belongs to the LysR transcriptional regulatory family.</text>
</comment>
<evidence type="ECO:0000256" key="2">
    <source>
        <dbReference type="ARBA" id="ARBA00023015"/>
    </source>
</evidence>
<protein>
    <submittedName>
        <fullName evidence="6">LysR family transcriptional regulator</fullName>
    </submittedName>
</protein>
<dbReference type="AlphaFoldDB" id="A0A7H0RWT2"/>
<name>A0A7H0RWT2_SALER</name>
<dbReference type="Pfam" id="PF00126">
    <property type="entry name" value="HTH_1"/>
    <property type="match status" value="1"/>
</dbReference>
<dbReference type="PANTHER" id="PTHR30126">
    <property type="entry name" value="HTH-TYPE TRANSCRIPTIONAL REGULATOR"/>
    <property type="match status" value="1"/>
</dbReference>
<dbReference type="InterPro" id="IPR036390">
    <property type="entry name" value="WH_DNA-bd_sf"/>
</dbReference>
<evidence type="ECO:0000259" key="5">
    <source>
        <dbReference type="PROSITE" id="PS50931"/>
    </source>
</evidence>
<dbReference type="PROSITE" id="PS50931">
    <property type="entry name" value="HTH_LYSR"/>
    <property type="match status" value="1"/>
</dbReference>
<keyword evidence="4" id="KW-0804">Transcription</keyword>
<proteinExistence type="inferred from homology"/>
<keyword evidence="2" id="KW-0805">Transcription regulation</keyword>
<dbReference type="GO" id="GO:0000976">
    <property type="term" value="F:transcription cis-regulatory region binding"/>
    <property type="evidence" value="ECO:0007669"/>
    <property type="project" value="TreeGrafter"/>
</dbReference>
<dbReference type="GO" id="GO:0003700">
    <property type="term" value="F:DNA-binding transcription factor activity"/>
    <property type="evidence" value="ECO:0007669"/>
    <property type="project" value="InterPro"/>
</dbReference>
<dbReference type="InterPro" id="IPR005119">
    <property type="entry name" value="LysR_subst-bd"/>
</dbReference>
<evidence type="ECO:0000313" key="6">
    <source>
        <dbReference type="EMBL" id="QNQ76285.1"/>
    </source>
</evidence>
<dbReference type="Pfam" id="PF03466">
    <property type="entry name" value="LysR_substrate"/>
    <property type="match status" value="1"/>
</dbReference>
<evidence type="ECO:0000256" key="1">
    <source>
        <dbReference type="ARBA" id="ARBA00009437"/>
    </source>
</evidence>
<dbReference type="Gene3D" id="3.40.190.290">
    <property type="match status" value="1"/>
</dbReference>
<dbReference type="InterPro" id="IPR036388">
    <property type="entry name" value="WH-like_DNA-bd_sf"/>
</dbReference>
<sequence>MLKLTLHELETFVAISQTGTMRTAGELLGLSQSAVSAALAELERRLNVVLFDRVGRGIVLNDDGRALLPRAIDVLQQVRDIQAEFGQTAHSNLSLASSQTIGNVLMPLLLQELLQQLPEIHVDLEIINSETVIQRVLDCQADFGLIEGPYSHPKLVFEPWLDDELVVYASKNNVLVHHSPDIQALAAEHWIVRESGSGIRRVLENALLPYLGNLNILLELGSSEAIHEAVRCGLGIACGSRRALERELARGEFVVLATPGIDLSRQFYLVWHGSRRLSAGAACLRQICQSLPQKTKNIVR</sequence>
<dbReference type="SUPFAM" id="SSF46785">
    <property type="entry name" value="Winged helix' DNA-binding domain"/>
    <property type="match status" value="1"/>
</dbReference>
<reference evidence="6" key="1">
    <citation type="submission" date="2020-09" db="EMBL/GenBank/DDBJ databases">
        <title>Complete genome sequence of Salmonella enterica strain K_SA184, multidrug resistance bacterium isolated from lamb (Ovis aries).</title>
        <authorList>
            <person name="Kim H.B."/>
        </authorList>
    </citation>
    <scope>NUCLEOTIDE SEQUENCE</scope>
    <source>
        <strain evidence="6">K_SA184</strain>
    </source>
</reference>
<keyword evidence="3" id="KW-0238">DNA-binding</keyword>
<gene>
    <name evidence="6" type="ORF">H9I51_20010</name>
</gene>
<evidence type="ECO:0000256" key="4">
    <source>
        <dbReference type="ARBA" id="ARBA00023163"/>
    </source>
</evidence>
<dbReference type="NCBIfam" id="NF008095">
    <property type="entry name" value="PRK10837.1"/>
    <property type="match status" value="1"/>
</dbReference>
<dbReference type="SUPFAM" id="SSF53850">
    <property type="entry name" value="Periplasmic binding protein-like II"/>
    <property type="match status" value="1"/>
</dbReference>
<dbReference type="Gene3D" id="1.10.10.10">
    <property type="entry name" value="Winged helix-like DNA-binding domain superfamily/Winged helix DNA-binding domain"/>
    <property type="match status" value="1"/>
</dbReference>
<dbReference type="PRINTS" id="PR00039">
    <property type="entry name" value="HTHLYSR"/>
</dbReference>
<feature type="domain" description="HTH lysR-type" evidence="5">
    <location>
        <begin position="4"/>
        <end position="61"/>
    </location>
</feature>
<accession>A0A7H0RWT2</accession>
<dbReference type="PANTHER" id="PTHR30126:SF94">
    <property type="entry name" value="LYSR FAMILY TRANSCRIPTIONAL REGULATOR"/>
    <property type="match status" value="1"/>
</dbReference>
<evidence type="ECO:0000256" key="3">
    <source>
        <dbReference type="ARBA" id="ARBA00023125"/>
    </source>
</evidence>